<evidence type="ECO:0000313" key="6">
    <source>
        <dbReference type="EMBL" id="GGX63073.1"/>
    </source>
</evidence>
<dbReference type="Gene3D" id="3.20.20.70">
    <property type="entry name" value="Aldolase class I"/>
    <property type="match status" value="1"/>
</dbReference>
<comment type="caution">
    <text evidence="6">The sequence shown here is derived from an EMBL/GenBank/DDBJ whole genome shotgun (WGS) entry which is preliminary data.</text>
</comment>
<dbReference type="SFLD" id="SFLDG01072">
    <property type="entry name" value="dehydrogenase_like"/>
    <property type="match status" value="1"/>
</dbReference>
<keyword evidence="4" id="KW-0411">Iron-sulfur</keyword>
<accession>A0ABQ2Y4J5</accession>
<keyword evidence="3" id="KW-0408">Iron</keyword>
<dbReference type="PANTHER" id="PTHR43273">
    <property type="entry name" value="ANAEROBIC SULFATASE-MATURATING ENZYME HOMOLOG ASLB-RELATED"/>
    <property type="match status" value="1"/>
</dbReference>
<dbReference type="EMBL" id="BMUT01000001">
    <property type="protein sequence ID" value="GGX63073.1"/>
    <property type="molecule type" value="Genomic_DNA"/>
</dbReference>
<dbReference type="SFLD" id="SFLDS00029">
    <property type="entry name" value="Radical_SAM"/>
    <property type="match status" value="1"/>
</dbReference>
<organism evidence="6 7">
    <name type="scientific">Streptomyces hiroshimensis</name>
    <dbReference type="NCBI Taxonomy" id="66424"/>
    <lineage>
        <taxon>Bacteria</taxon>
        <taxon>Bacillati</taxon>
        <taxon>Actinomycetota</taxon>
        <taxon>Actinomycetes</taxon>
        <taxon>Kitasatosporales</taxon>
        <taxon>Streptomycetaceae</taxon>
        <taxon>Streptomyces</taxon>
    </lineage>
</organism>
<keyword evidence="1" id="KW-0949">S-adenosyl-L-methionine</keyword>
<dbReference type="Proteomes" id="UP000659223">
    <property type="component" value="Unassembled WGS sequence"/>
</dbReference>
<dbReference type="InterPro" id="IPR013785">
    <property type="entry name" value="Aldolase_TIM"/>
</dbReference>
<name>A0ABQ2Y4J5_9ACTN</name>
<dbReference type="CDD" id="cd01335">
    <property type="entry name" value="Radical_SAM"/>
    <property type="match status" value="1"/>
</dbReference>
<dbReference type="SUPFAM" id="SSF102114">
    <property type="entry name" value="Radical SAM enzymes"/>
    <property type="match status" value="1"/>
</dbReference>
<evidence type="ECO:0000256" key="4">
    <source>
        <dbReference type="ARBA" id="ARBA00023014"/>
    </source>
</evidence>
<dbReference type="PANTHER" id="PTHR43273:SF8">
    <property type="entry name" value="RADICAL SAM DOMAIN PROTEIN"/>
    <property type="match status" value="1"/>
</dbReference>
<dbReference type="NCBIfam" id="NF041718">
    <property type="entry name" value="rSAM_phane_AMC"/>
    <property type="match status" value="1"/>
</dbReference>
<gene>
    <name evidence="6" type="ORF">GCM10010324_04780</name>
</gene>
<dbReference type="InterPro" id="IPR023867">
    <property type="entry name" value="Sulphatase_maturase_rSAM"/>
</dbReference>
<proteinExistence type="predicted"/>
<keyword evidence="7" id="KW-1185">Reference proteome</keyword>
<dbReference type="SFLD" id="SFLDG01386">
    <property type="entry name" value="main_SPASM_domain-containing"/>
    <property type="match status" value="1"/>
</dbReference>
<sequence length="384" mass="43148">MTQRCGSRPHRRYGRWFARKPQTVVVQPTSFCNMGCFYCYLRDKGLKNDMLPATAAAVAESLAGLASIGHPLGLVWHGGEPLTLGTEKFSALLAPFETLRQDGRMHHYVQTNATLVTPAWCDLLEEFEFRVGVSIDGPAALNTQRVDLRGRPAFERIMRGVGLLRERGIPFSVIAVVGREGIGHPEELLDFVATLGCHSVGFNIEETEGVNTERRPPTRDQAEEFWRRVLAWSRSHRGPVIRELERISEYLSLARSGQKDDWDNRLLDPIPTVTWNGDVVLLSPELADTSDSAYADFLAGNVREKTIAHMLREAPHLRYVREFLTGLERCQAECEFFDFCRGAQAGNRYFENGSLATTETNYCRVSRQALVMALSTTAKKEQIA</sequence>
<dbReference type="SFLD" id="SFLDG01067">
    <property type="entry name" value="SPASM/twitch_domain_containing"/>
    <property type="match status" value="1"/>
</dbReference>
<feature type="domain" description="Radical SAM core" evidence="5">
    <location>
        <begin position="16"/>
        <end position="239"/>
    </location>
</feature>
<evidence type="ECO:0000256" key="2">
    <source>
        <dbReference type="ARBA" id="ARBA00022723"/>
    </source>
</evidence>
<keyword evidence="2" id="KW-0479">Metal-binding</keyword>
<dbReference type="InterPro" id="IPR058240">
    <property type="entry name" value="rSAM_sf"/>
</dbReference>
<dbReference type="PROSITE" id="PS51918">
    <property type="entry name" value="RADICAL_SAM"/>
    <property type="match status" value="1"/>
</dbReference>
<protein>
    <submittedName>
        <fullName evidence="6">Radical SAM protein</fullName>
    </submittedName>
</protein>
<evidence type="ECO:0000259" key="5">
    <source>
        <dbReference type="PROSITE" id="PS51918"/>
    </source>
</evidence>
<reference evidence="7" key="1">
    <citation type="journal article" date="2019" name="Int. J. Syst. Evol. Microbiol.">
        <title>The Global Catalogue of Microorganisms (GCM) 10K type strain sequencing project: providing services to taxonomists for standard genome sequencing and annotation.</title>
        <authorList>
            <consortium name="The Broad Institute Genomics Platform"/>
            <consortium name="The Broad Institute Genome Sequencing Center for Infectious Disease"/>
            <person name="Wu L."/>
            <person name="Ma J."/>
        </authorList>
    </citation>
    <scope>NUCLEOTIDE SEQUENCE [LARGE SCALE GENOMIC DNA]</scope>
    <source>
        <strain evidence="7">JCM 4586</strain>
    </source>
</reference>
<evidence type="ECO:0000256" key="3">
    <source>
        <dbReference type="ARBA" id="ARBA00023004"/>
    </source>
</evidence>
<dbReference type="Pfam" id="PF04055">
    <property type="entry name" value="Radical_SAM"/>
    <property type="match status" value="1"/>
</dbReference>
<dbReference type="InterPro" id="IPR007197">
    <property type="entry name" value="rSAM"/>
</dbReference>
<evidence type="ECO:0000313" key="7">
    <source>
        <dbReference type="Proteomes" id="UP000659223"/>
    </source>
</evidence>
<evidence type="ECO:0000256" key="1">
    <source>
        <dbReference type="ARBA" id="ARBA00022691"/>
    </source>
</evidence>